<dbReference type="Gene3D" id="3.40.710.10">
    <property type="entry name" value="DD-peptidase/beta-lactamase superfamily"/>
    <property type="match status" value="1"/>
</dbReference>
<keyword evidence="4" id="KW-0378">Hydrolase</keyword>
<gene>
    <name evidence="4" type="ORF">Q8947_08115</name>
</gene>
<dbReference type="Pfam" id="PF11954">
    <property type="entry name" value="DUF3471"/>
    <property type="match status" value="1"/>
</dbReference>
<dbReference type="PANTHER" id="PTHR46825:SF15">
    <property type="entry name" value="BETA-LACTAMASE-RELATED DOMAIN-CONTAINING PROTEIN"/>
    <property type="match status" value="1"/>
</dbReference>
<accession>A0ABU1D6Q4</accession>
<sequence length="513" mass="54099">MFVIRWAALALLPTLISGCGDSASAQGDIPASRVNQAVGQLDAVVADVMQRSGVPGMAVAVVHGDTVLYSRGFGVKRLGEPAPVQPETVFQLASVSKPIGATVVTAQIEKGVVSWQTPVQQHLPWFELNDPATSAAVTIGDMYAHRSGLPDHAGDELEEIGHDRRSALQRLRHLPLEPLRSTHAYTNFGLTAGAEAVAEASGASWEDLSEAVLYRPLGMSATSSRFADFMARADRAHPHVLQNGAFEPATRQRQPDAQSPAGGVSSNVVDMARWMALVLNDGRHNGAQLLSRTALAHALSPQAVSSPATDEHPAGHYGYGFNISTTHAGGTRYSHSGAFTLGAATNFALLPAAKTGIIVLTNAQPVGAAEAITSTYLDLVEFGRPTRDWFDTYAPAFAAMNAPTGRAVGLPYPDAPEPARPLHAYAGSFQSDYLGDARIEPSGSDLVLTIGPAGNTHVLHHWNGDTFVFELGGEVAPPGSRSAVDFTIGPGGMATGMTIELYDEYGQGTLTRR</sequence>
<dbReference type="Proteomes" id="UP001232156">
    <property type="component" value="Unassembled WGS sequence"/>
</dbReference>
<dbReference type="PANTHER" id="PTHR46825">
    <property type="entry name" value="D-ALANYL-D-ALANINE-CARBOXYPEPTIDASE/ENDOPEPTIDASE AMPH"/>
    <property type="match status" value="1"/>
</dbReference>
<evidence type="ECO:0000313" key="5">
    <source>
        <dbReference type="Proteomes" id="UP001232156"/>
    </source>
</evidence>
<dbReference type="Gene3D" id="2.40.128.600">
    <property type="match status" value="1"/>
</dbReference>
<feature type="domain" description="Beta-lactamase-related" evidence="2">
    <location>
        <begin position="41"/>
        <end position="370"/>
    </location>
</feature>
<dbReference type="PROSITE" id="PS51257">
    <property type="entry name" value="PROKAR_LIPOPROTEIN"/>
    <property type="match status" value="1"/>
</dbReference>
<feature type="chain" id="PRO_5047060442" evidence="1">
    <location>
        <begin position="26"/>
        <end position="513"/>
    </location>
</feature>
<comment type="caution">
    <text evidence="4">The sequence shown here is derived from an EMBL/GenBank/DDBJ whole genome shotgun (WGS) entry which is preliminary data.</text>
</comment>
<dbReference type="RefSeq" id="WP_347286989.1">
    <property type="nucleotide sequence ID" value="NZ_JAUZQE010000015.1"/>
</dbReference>
<dbReference type="GO" id="GO:0016787">
    <property type="term" value="F:hydrolase activity"/>
    <property type="evidence" value="ECO:0007669"/>
    <property type="project" value="UniProtKB-KW"/>
</dbReference>
<dbReference type="InterPro" id="IPR021860">
    <property type="entry name" value="Peptidase_S12_Pab87-rel_C"/>
</dbReference>
<proteinExistence type="predicted"/>
<name>A0ABU1D6Q4_9BURK</name>
<keyword evidence="5" id="KW-1185">Reference proteome</keyword>
<dbReference type="Pfam" id="PF00144">
    <property type="entry name" value="Beta-lactamase"/>
    <property type="match status" value="1"/>
</dbReference>
<dbReference type="InterPro" id="IPR012338">
    <property type="entry name" value="Beta-lactam/transpept-like"/>
</dbReference>
<dbReference type="InterPro" id="IPR001466">
    <property type="entry name" value="Beta-lactam-related"/>
</dbReference>
<evidence type="ECO:0000259" key="2">
    <source>
        <dbReference type="Pfam" id="PF00144"/>
    </source>
</evidence>
<dbReference type="SUPFAM" id="SSF56601">
    <property type="entry name" value="beta-lactamase/transpeptidase-like"/>
    <property type="match status" value="1"/>
</dbReference>
<keyword evidence="1" id="KW-0732">Signal</keyword>
<feature type="domain" description="Peptidase S12 Pab87-related C-terminal" evidence="3">
    <location>
        <begin position="416"/>
        <end position="500"/>
    </location>
</feature>
<dbReference type="EMBL" id="JAUZQE010000015">
    <property type="protein sequence ID" value="MDR4125947.1"/>
    <property type="molecule type" value="Genomic_DNA"/>
</dbReference>
<dbReference type="InterPro" id="IPR050491">
    <property type="entry name" value="AmpC-like"/>
</dbReference>
<feature type="signal peptide" evidence="1">
    <location>
        <begin position="1"/>
        <end position="25"/>
    </location>
</feature>
<evidence type="ECO:0000313" key="4">
    <source>
        <dbReference type="EMBL" id="MDR4125947.1"/>
    </source>
</evidence>
<reference evidence="4 5" key="1">
    <citation type="submission" date="2023-08" db="EMBL/GenBank/DDBJ databases">
        <title>Alcaligenaceae gen. nov., a novel taxon isolated from the sludge of Yixing Pesticide Factory.</title>
        <authorList>
            <person name="Ruan L."/>
        </authorList>
    </citation>
    <scope>NUCLEOTIDE SEQUENCE [LARGE SCALE GENOMIC DNA]</scope>
    <source>
        <strain evidence="4 5">LG-2</strain>
    </source>
</reference>
<protein>
    <submittedName>
        <fullName evidence="4">Serine hydrolase</fullName>
    </submittedName>
</protein>
<organism evidence="4 5">
    <name type="scientific">Yanghanlia caeni</name>
    <dbReference type="NCBI Taxonomy" id="3064283"/>
    <lineage>
        <taxon>Bacteria</taxon>
        <taxon>Pseudomonadati</taxon>
        <taxon>Pseudomonadota</taxon>
        <taxon>Betaproteobacteria</taxon>
        <taxon>Burkholderiales</taxon>
        <taxon>Alcaligenaceae</taxon>
        <taxon>Yanghanlia</taxon>
    </lineage>
</organism>
<evidence type="ECO:0000259" key="3">
    <source>
        <dbReference type="Pfam" id="PF11954"/>
    </source>
</evidence>
<evidence type="ECO:0000256" key="1">
    <source>
        <dbReference type="SAM" id="SignalP"/>
    </source>
</evidence>